<dbReference type="PIRSF" id="PIRSF016521">
    <property type="entry name" value="Acyl-CoA_hydro"/>
    <property type="match status" value="1"/>
</dbReference>
<dbReference type="InterPro" id="IPR042490">
    <property type="entry name" value="Thio_Ohase/BAAT_N"/>
</dbReference>
<dbReference type="Gene3D" id="3.40.50.1820">
    <property type="entry name" value="alpha/beta hydrolase"/>
    <property type="match status" value="1"/>
</dbReference>
<dbReference type="RefSeq" id="WP_011696363.1">
    <property type="nucleotide sequence ID" value="NC_008553.1"/>
</dbReference>
<dbReference type="Pfam" id="PF08840">
    <property type="entry name" value="BAAT_C"/>
    <property type="match status" value="1"/>
</dbReference>
<dbReference type="GeneID" id="4462235"/>
<dbReference type="STRING" id="349307.Mthe_1189"/>
<dbReference type="KEGG" id="mtp:Mthe_1189"/>
<evidence type="ECO:0000259" key="3">
    <source>
        <dbReference type="Pfam" id="PF04775"/>
    </source>
</evidence>
<dbReference type="SUPFAM" id="SSF53474">
    <property type="entry name" value="alpha/beta-Hydrolases"/>
    <property type="match status" value="1"/>
</dbReference>
<dbReference type="OrthoDB" id="205226at2157"/>
<dbReference type="Gene3D" id="2.60.40.2240">
    <property type="entry name" value="Acyl-CoA thioester hydrolase/BAAT N-terminal domain"/>
    <property type="match status" value="1"/>
</dbReference>
<dbReference type="GO" id="GO:0016740">
    <property type="term" value="F:transferase activity"/>
    <property type="evidence" value="ECO:0007669"/>
    <property type="project" value="UniProtKB-KW"/>
</dbReference>
<dbReference type="AlphaFoldDB" id="A0B8E7"/>
<comment type="similarity">
    <text evidence="1">Belongs to the C/M/P thioester hydrolase family.</text>
</comment>
<feature type="domain" description="BAAT/Acyl-CoA thioester hydrolase C-terminal" evidence="4">
    <location>
        <begin position="199"/>
        <end position="422"/>
    </location>
</feature>
<evidence type="ECO:0000256" key="1">
    <source>
        <dbReference type="ARBA" id="ARBA00006538"/>
    </source>
</evidence>
<evidence type="ECO:0000313" key="5">
    <source>
        <dbReference type="EMBL" id="ABK14971.1"/>
    </source>
</evidence>
<gene>
    <name evidence="5" type="ordered locus">Mthe_1189</name>
</gene>
<evidence type="ECO:0000313" key="6">
    <source>
        <dbReference type="Proteomes" id="UP000000674"/>
    </source>
</evidence>
<keyword evidence="6" id="KW-1185">Reference proteome</keyword>
<reference evidence="5 6" key="1">
    <citation type="submission" date="2006-10" db="EMBL/GenBank/DDBJ databases">
        <title>Complete sequence of Methanosaeta thermophila PT.</title>
        <authorList>
            <consortium name="US DOE Joint Genome Institute"/>
            <person name="Copeland A."/>
            <person name="Lucas S."/>
            <person name="Lapidus A."/>
            <person name="Barry K."/>
            <person name="Detter J.C."/>
            <person name="Glavina del Rio T."/>
            <person name="Hammon N."/>
            <person name="Israni S."/>
            <person name="Pitluck S."/>
            <person name="Chain P."/>
            <person name="Malfatti S."/>
            <person name="Shin M."/>
            <person name="Vergez L."/>
            <person name="Schmutz J."/>
            <person name="Larimer F."/>
            <person name="Land M."/>
            <person name="Hauser L."/>
            <person name="Kyrpides N."/>
            <person name="Kim E."/>
            <person name="Smith K.S."/>
            <person name="Ingram-Smith C."/>
            <person name="Richardson P."/>
        </authorList>
    </citation>
    <scope>NUCLEOTIDE SEQUENCE [LARGE SCALE GENOMIC DNA]</scope>
    <source>
        <strain evidence="6">DSM 6194 / JCM 14653 / NBRC 101360 / PT</strain>
    </source>
</reference>
<dbReference type="HOGENOM" id="CLU_029849_3_0_2"/>
<feature type="active site" description="Charge relay system" evidence="2">
    <location>
        <position position="369"/>
    </location>
</feature>
<proteinExistence type="inferred from homology"/>
<evidence type="ECO:0000259" key="4">
    <source>
        <dbReference type="Pfam" id="PF08840"/>
    </source>
</evidence>
<sequence>MRLEVEPQQVLVGDPVSIRASGLDAGQIATLRVSGQDVLGNTWYSEASFRADDAGTIDTSRDAPVEGSYHGIDQAGLFWSMSVNQTGEFVSAFPVIHNLTVGLYVDGREVDSRVVQRIAQIDLERENVTDPIVGVFLIPKEITEPTPAIIVLGGSEGGYKEGWASVIASKTRMPTLALAYFGAPGLPQTLENIPVETVGKAIEWLNQQPLVARDHIGIVGASRGGELALLAASIYPEIKAVVGYTPSGVIWSGIGENPDAPAWTYQGRAFPYLKAMMSEEQGRQFLEAQKNGTPYLDAPSFLYSLEMQRSRIDEATIPVENSKAAFLLIGNPGDGVWPSDMLSQISIDRLRAHDHPRQYQLLSYDQGGHMLIPYPYYPTTMRQFYLPTVDVWEGLGGTAEGAARAAEDSWPRVVEFLKRELEG</sequence>
<feature type="active site" description="Charge relay system" evidence="2">
    <location>
        <position position="222"/>
    </location>
</feature>
<dbReference type="GO" id="GO:0047617">
    <property type="term" value="F:fatty acyl-CoA hydrolase activity"/>
    <property type="evidence" value="ECO:0007669"/>
    <property type="project" value="TreeGrafter"/>
</dbReference>
<accession>A0B8E7</accession>
<dbReference type="GO" id="GO:0006637">
    <property type="term" value="P:acyl-CoA metabolic process"/>
    <property type="evidence" value="ECO:0007669"/>
    <property type="project" value="InterPro"/>
</dbReference>
<dbReference type="InterPro" id="IPR029058">
    <property type="entry name" value="AB_hydrolase_fold"/>
</dbReference>
<dbReference type="InterPro" id="IPR016662">
    <property type="entry name" value="Acyl-CoA_thioEstase_long-chain"/>
</dbReference>
<dbReference type="PANTHER" id="PTHR10824">
    <property type="entry name" value="ACYL-COENZYME A THIOESTERASE-RELATED"/>
    <property type="match status" value="1"/>
</dbReference>
<feature type="domain" description="Acyl-CoA thioester hydrolase/bile acid-CoA amino acid N-acetyltransferase" evidence="3">
    <location>
        <begin position="14"/>
        <end position="129"/>
    </location>
</feature>
<feature type="active site" description="Charge relay system" evidence="2">
    <location>
        <position position="334"/>
    </location>
</feature>
<dbReference type="Pfam" id="PF04775">
    <property type="entry name" value="Bile_Hydr_Trans"/>
    <property type="match status" value="1"/>
</dbReference>
<dbReference type="InterPro" id="IPR014940">
    <property type="entry name" value="BAAT_C"/>
</dbReference>
<dbReference type="GO" id="GO:0006631">
    <property type="term" value="P:fatty acid metabolic process"/>
    <property type="evidence" value="ECO:0007669"/>
    <property type="project" value="TreeGrafter"/>
</dbReference>
<dbReference type="PANTHER" id="PTHR10824:SF4">
    <property type="entry name" value="ACYL-COENZYME A THIOESTERASE 1-LIKE"/>
    <property type="match status" value="1"/>
</dbReference>
<dbReference type="Proteomes" id="UP000000674">
    <property type="component" value="Chromosome"/>
</dbReference>
<evidence type="ECO:0000256" key="2">
    <source>
        <dbReference type="PIRSR" id="PIRSR016521-1"/>
    </source>
</evidence>
<dbReference type="InterPro" id="IPR006862">
    <property type="entry name" value="Thio_Ohase/aa_AcTrfase"/>
</dbReference>
<protein>
    <submittedName>
        <fullName evidence="5">Acyl-CoA thioester hydrolase/bile acid-CoA amino acid N-acetyltransferase</fullName>
    </submittedName>
</protein>
<keyword evidence="5" id="KW-0808">Transferase</keyword>
<keyword evidence="5" id="KW-0378">Hydrolase</keyword>
<dbReference type="EMBL" id="CP000477">
    <property type="protein sequence ID" value="ABK14971.1"/>
    <property type="molecule type" value="Genomic_DNA"/>
</dbReference>
<name>A0B8E7_METTP</name>
<organism evidence="5 6">
    <name type="scientific">Methanothrix thermoacetophila (strain DSM 6194 / JCM 14653 / NBRC 101360 / PT)</name>
    <name type="common">Methanosaeta thermophila</name>
    <dbReference type="NCBI Taxonomy" id="349307"/>
    <lineage>
        <taxon>Archaea</taxon>
        <taxon>Methanobacteriati</taxon>
        <taxon>Methanobacteriota</taxon>
        <taxon>Stenosarchaea group</taxon>
        <taxon>Methanomicrobia</taxon>
        <taxon>Methanotrichales</taxon>
        <taxon>Methanotrichaceae</taxon>
        <taxon>Methanothrix</taxon>
    </lineage>
</organism>